<feature type="transmembrane region" description="Helical" evidence="6">
    <location>
        <begin position="269"/>
        <end position="292"/>
    </location>
</feature>
<dbReference type="GO" id="GO:0022857">
    <property type="term" value="F:transmembrane transporter activity"/>
    <property type="evidence" value="ECO:0007669"/>
    <property type="project" value="InterPro"/>
</dbReference>
<evidence type="ECO:0000313" key="7">
    <source>
        <dbReference type="EMBL" id="KAI8575969.1"/>
    </source>
</evidence>
<feature type="transmembrane region" description="Helical" evidence="6">
    <location>
        <begin position="159"/>
        <end position="179"/>
    </location>
</feature>
<dbReference type="Proteomes" id="UP001206595">
    <property type="component" value="Unassembled WGS sequence"/>
</dbReference>
<evidence type="ECO:0000256" key="3">
    <source>
        <dbReference type="ARBA" id="ARBA00022692"/>
    </source>
</evidence>
<gene>
    <name evidence="7" type="ORF">K450DRAFT_259215</name>
</gene>
<feature type="transmembrane region" description="Helical" evidence="6">
    <location>
        <begin position="320"/>
        <end position="348"/>
    </location>
</feature>
<accession>A0AAD5HAP7</accession>
<comment type="caution">
    <text evidence="7">The sequence shown here is derived from an EMBL/GenBank/DDBJ whole genome shotgun (WGS) entry which is preliminary data.</text>
</comment>
<sequence>MTSKVILSSNYGSIHHETTSQPLPRTVFSTFATFGLAFTNIGILSNLSASFQTGILSGGPVTMISSWNVVAFFMLCIALSLAEICSAYPFNGIYYWAYELVKQGGGTKSGKAAPFVAFVTGWIYCLAMIIAAGSADLSVALAIASMIRMMSDGAVDLSMTTTLILAIAILLSHALLNVWNMQLISLLNEVSVWWSCGGLVVICAILAAFTPQHNDVWWVLTDYENYTGFSSVSYVVMLSMVCAAYTLFGCESVAQVAEETEEADSAAPFAMVASIAVSWFVGLIFLFILLLYTQDIQSIEQTQFEMPIAQLFLDAVGSRWTMVLLVVLVVSQYFTGCTTITLVSRLIFSLARDHAVPMSDRLSHVNDKAIPDNAVYAATGFAIFFISPYPFSDFVFNAVLSATTVTANLTYAIVLLCRLIVPIKVRGRFSLGAFSTVITALGFIWTIFAVVAFILPTRWPITVDNFNYASLGVTGVILFTLLNWWFWAKDQYHGPTAHVNLNHVYIPATSVA</sequence>
<keyword evidence="8" id="KW-1185">Reference proteome</keyword>
<evidence type="ECO:0000256" key="1">
    <source>
        <dbReference type="ARBA" id="ARBA00004141"/>
    </source>
</evidence>
<dbReference type="Pfam" id="PF13520">
    <property type="entry name" value="AA_permease_2"/>
    <property type="match status" value="1"/>
</dbReference>
<feature type="transmembrane region" description="Helical" evidence="6">
    <location>
        <begin position="369"/>
        <end position="389"/>
    </location>
</feature>
<feature type="transmembrane region" description="Helical" evidence="6">
    <location>
        <begin position="229"/>
        <end position="248"/>
    </location>
</feature>
<evidence type="ECO:0000256" key="5">
    <source>
        <dbReference type="ARBA" id="ARBA00023136"/>
    </source>
</evidence>
<dbReference type="GeneID" id="75917308"/>
<protein>
    <recommendedName>
        <fullName evidence="9">Amino acid transporter</fullName>
    </recommendedName>
</protein>
<feature type="transmembrane region" description="Helical" evidence="6">
    <location>
        <begin position="395"/>
        <end position="417"/>
    </location>
</feature>
<organism evidence="7 8">
    <name type="scientific">Umbelopsis ramanniana AG</name>
    <dbReference type="NCBI Taxonomy" id="1314678"/>
    <lineage>
        <taxon>Eukaryota</taxon>
        <taxon>Fungi</taxon>
        <taxon>Fungi incertae sedis</taxon>
        <taxon>Mucoromycota</taxon>
        <taxon>Mucoromycotina</taxon>
        <taxon>Umbelopsidomycetes</taxon>
        <taxon>Umbelopsidales</taxon>
        <taxon>Umbelopsidaceae</taxon>
        <taxon>Umbelopsis</taxon>
    </lineage>
</organism>
<keyword evidence="2" id="KW-0813">Transport</keyword>
<reference evidence="7" key="1">
    <citation type="submission" date="2021-06" db="EMBL/GenBank/DDBJ databases">
        <authorList>
            <consortium name="DOE Joint Genome Institute"/>
            <person name="Mondo S.J."/>
            <person name="Amses K.R."/>
            <person name="Simmons D.R."/>
            <person name="Longcore J.E."/>
            <person name="Seto K."/>
            <person name="Alves G.H."/>
            <person name="Bonds A.E."/>
            <person name="Quandt C.A."/>
            <person name="Davis W.J."/>
            <person name="Chang Y."/>
            <person name="Letcher P.M."/>
            <person name="Powell M.J."/>
            <person name="Kuo A."/>
            <person name="Labutti K."/>
            <person name="Pangilinan J."/>
            <person name="Andreopoulos W."/>
            <person name="Tritt A."/>
            <person name="Riley R."/>
            <person name="Hundley H."/>
            <person name="Johnson J."/>
            <person name="Lipzen A."/>
            <person name="Barry K."/>
            <person name="Berbee M.L."/>
            <person name="Buchler N.E."/>
            <person name="Grigoriev I.V."/>
            <person name="Spatafora J.W."/>
            <person name="Stajich J.E."/>
            <person name="James T.Y."/>
        </authorList>
    </citation>
    <scope>NUCLEOTIDE SEQUENCE</scope>
    <source>
        <strain evidence="7">AG</strain>
    </source>
</reference>
<evidence type="ECO:0000256" key="4">
    <source>
        <dbReference type="ARBA" id="ARBA00022989"/>
    </source>
</evidence>
<dbReference type="AlphaFoldDB" id="A0AAD5HAP7"/>
<dbReference type="InterPro" id="IPR002293">
    <property type="entry name" value="AA/rel_permease1"/>
</dbReference>
<comment type="subcellular location">
    <subcellularLocation>
        <location evidence="1">Membrane</location>
        <topology evidence="1">Multi-pass membrane protein</topology>
    </subcellularLocation>
</comment>
<proteinExistence type="predicted"/>
<dbReference type="Gene3D" id="1.20.1740.10">
    <property type="entry name" value="Amino acid/polyamine transporter I"/>
    <property type="match status" value="1"/>
</dbReference>
<feature type="transmembrane region" description="Helical" evidence="6">
    <location>
        <begin position="191"/>
        <end position="209"/>
    </location>
</feature>
<feature type="transmembrane region" description="Helical" evidence="6">
    <location>
        <begin position="115"/>
        <end position="147"/>
    </location>
</feature>
<feature type="transmembrane region" description="Helical" evidence="6">
    <location>
        <begin position="466"/>
        <end position="486"/>
    </location>
</feature>
<keyword evidence="3 6" id="KW-0812">Transmembrane</keyword>
<dbReference type="PANTHER" id="PTHR45649">
    <property type="entry name" value="AMINO-ACID PERMEASE BAT1"/>
    <property type="match status" value="1"/>
</dbReference>
<feature type="transmembrane region" description="Helical" evidence="6">
    <location>
        <begin position="429"/>
        <end position="454"/>
    </location>
</feature>
<name>A0AAD5HAP7_UMBRA</name>
<evidence type="ECO:0000256" key="2">
    <source>
        <dbReference type="ARBA" id="ARBA00022448"/>
    </source>
</evidence>
<dbReference type="PIRSF" id="PIRSF006060">
    <property type="entry name" value="AA_transporter"/>
    <property type="match status" value="1"/>
</dbReference>
<feature type="transmembrane region" description="Helical" evidence="6">
    <location>
        <begin position="69"/>
        <end position="94"/>
    </location>
</feature>
<evidence type="ECO:0000256" key="6">
    <source>
        <dbReference type="SAM" id="Phobius"/>
    </source>
</evidence>
<dbReference type="RefSeq" id="XP_051440973.1">
    <property type="nucleotide sequence ID" value="XM_051591965.1"/>
</dbReference>
<evidence type="ECO:0000313" key="8">
    <source>
        <dbReference type="Proteomes" id="UP001206595"/>
    </source>
</evidence>
<dbReference type="PANTHER" id="PTHR45649:SF26">
    <property type="entry name" value="OS04G0435100 PROTEIN"/>
    <property type="match status" value="1"/>
</dbReference>
<evidence type="ECO:0008006" key="9">
    <source>
        <dbReference type="Google" id="ProtNLM"/>
    </source>
</evidence>
<keyword evidence="4 6" id="KW-1133">Transmembrane helix</keyword>
<keyword evidence="5 6" id="KW-0472">Membrane</keyword>
<dbReference type="EMBL" id="MU620965">
    <property type="protein sequence ID" value="KAI8575969.1"/>
    <property type="molecule type" value="Genomic_DNA"/>
</dbReference>
<feature type="transmembrane region" description="Helical" evidence="6">
    <location>
        <begin position="27"/>
        <end position="49"/>
    </location>
</feature>
<dbReference type="GO" id="GO:0016020">
    <property type="term" value="C:membrane"/>
    <property type="evidence" value="ECO:0007669"/>
    <property type="project" value="UniProtKB-SubCell"/>
</dbReference>
<reference evidence="7" key="2">
    <citation type="journal article" date="2022" name="Proc. Natl. Acad. Sci. U.S.A.">
        <title>Diploid-dominant life cycles characterize the early evolution of Fungi.</title>
        <authorList>
            <person name="Amses K.R."/>
            <person name="Simmons D.R."/>
            <person name="Longcore J.E."/>
            <person name="Mondo S.J."/>
            <person name="Seto K."/>
            <person name="Jeronimo G.H."/>
            <person name="Bonds A.E."/>
            <person name="Quandt C.A."/>
            <person name="Davis W.J."/>
            <person name="Chang Y."/>
            <person name="Federici B.A."/>
            <person name="Kuo A."/>
            <person name="LaButti K."/>
            <person name="Pangilinan J."/>
            <person name="Andreopoulos W."/>
            <person name="Tritt A."/>
            <person name="Riley R."/>
            <person name="Hundley H."/>
            <person name="Johnson J."/>
            <person name="Lipzen A."/>
            <person name="Barry K."/>
            <person name="Lang B.F."/>
            <person name="Cuomo C.A."/>
            <person name="Buchler N.E."/>
            <person name="Grigoriev I.V."/>
            <person name="Spatafora J.W."/>
            <person name="Stajich J.E."/>
            <person name="James T.Y."/>
        </authorList>
    </citation>
    <scope>NUCLEOTIDE SEQUENCE</scope>
    <source>
        <strain evidence="7">AG</strain>
    </source>
</reference>